<proteinExistence type="predicted"/>
<accession>A0A2H1JRC8</accession>
<evidence type="ECO:0000313" key="1">
    <source>
        <dbReference type="EMBL" id="SMX90009.1"/>
    </source>
</evidence>
<gene>
    <name evidence="1" type="ORF">BLIN9172_02429</name>
</gene>
<reference evidence="1 2" key="1">
    <citation type="submission" date="2017-03" db="EMBL/GenBank/DDBJ databases">
        <authorList>
            <person name="Afonso C.L."/>
            <person name="Miller P.J."/>
            <person name="Scott M.A."/>
            <person name="Spackman E."/>
            <person name="Goraichik I."/>
            <person name="Dimitrov K.M."/>
            <person name="Suarez D.L."/>
            <person name="Swayne D.E."/>
        </authorList>
    </citation>
    <scope>NUCLEOTIDE SEQUENCE [LARGE SCALE GENOMIC DNA]</scope>
    <source>
        <strain evidence="1 2">ATCC 9172</strain>
    </source>
</reference>
<evidence type="ECO:0000313" key="2">
    <source>
        <dbReference type="Proteomes" id="UP000234641"/>
    </source>
</evidence>
<dbReference type="Proteomes" id="UP000234641">
    <property type="component" value="Unassembled WGS sequence"/>
</dbReference>
<name>A0A2H1JRC8_BRELN</name>
<organism evidence="1 2">
    <name type="scientific">Brevibacterium linens ATCC 9172</name>
    <dbReference type="NCBI Taxonomy" id="1255617"/>
    <lineage>
        <taxon>Bacteria</taxon>
        <taxon>Bacillati</taxon>
        <taxon>Actinomycetota</taxon>
        <taxon>Actinomycetes</taxon>
        <taxon>Micrococcales</taxon>
        <taxon>Brevibacteriaceae</taxon>
        <taxon>Brevibacterium</taxon>
    </lineage>
</organism>
<dbReference type="EMBL" id="FXYY01000015">
    <property type="protein sequence ID" value="SMX90009.1"/>
    <property type="molecule type" value="Genomic_DNA"/>
</dbReference>
<sequence length="194" mass="21430">MGDVPTAVSRLGEDDSREAQNLRAVNWLLAQDGGPVVIVTPRRAVESTCISRLISHPRVHHYAWRGHTGGLYDGQRVLYDWPDRQRLNEVWNVEADAIAIIEWGVEGTAKWIEDVNPVQLYPGQTIEPTSSPRAAPEPLPNGVNGILEHIAAMPPAVESFDVLAATPRLHYASHRAHGCARRAPRHHGTLADRT</sequence>
<protein>
    <submittedName>
        <fullName evidence="1">Uncharacterized protein</fullName>
    </submittedName>
</protein>
<dbReference type="AlphaFoldDB" id="A0A2H1JRC8"/>
<dbReference type="RefSeq" id="WP_170286906.1">
    <property type="nucleotide sequence ID" value="NZ_FXYY01000015.1"/>
</dbReference>